<evidence type="ECO:0000313" key="2">
    <source>
        <dbReference type="EMBL" id="WKA11445.1"/>
    </source>
</evidence>
<organism evidence="2 3">
    <name type="scientific">Vitis vinifera</name>
    <name type="common">Grape</name>
    <dbReference type="NCBI Taxonomy" id="29760"/>
    <lineage>
        <taxon>Eukaryota</taxon>
        <taxon>Viridiplantae</taxon>
        <taxon>Streptophyta</taxon>
        <taxon>Embryophyta</taxon>
        <taxon>Tracheophyta</taxon>
        <taxon>Spermatophyta</taxon>
        <taxon>Magnoliopsida</taxon>
        <taxon>eudicotyledons</taxon>
        <taxon>Gunneridae</taxon>
        <taxon>Pentapetalae</taxon>
        <taxon>rosids</taxon>
        <taxon>Vitales</taxon>
        <taxon>Vitaceae</taxon>
        <taxon>Viteae</taxon>
        <taxon>Vitis</taxon>
    </lineage>
</organism>
<dbReference type="InterPro" id="IPR012337">
    <property type="entry name" value="RNaseH-like_sf"/>
</dbReference>
<sequence length="139" mass="16056">MGHFPVVPAQNKFLLVAIDYFTKWVEVETFATIKDKDVTRFLWKSIIFRFGIPRVIISYNGPYFDSSNYKKICAELGIRNLYSSPRYPQANRQAEATNKSLLDMLKKRLQGVGRWKSCLEYYGHIEPCDGAQLGRLLSP</sequence>
<dbReference type="PANTHER" id="PTHR37984:SF5">
    <property type="entry name" value="PROTEIN NYNRIN-LIKE"/>
    <property type="match status" value="1"/>
</dbReference>
<dbReference type="Gene3D" id="3.30.420.10">
    <property type="entry name" value="Ribonuclease H-like superfamily/Ribonuclease H"/>
    <property type="match status" value="1"/>
</dbReference>
<proteinExistence type="predicted"/>
<dbReference type="PROSITE" id="PS50994">
    <property type="entry name" value="INTEGRASE"/>
    <property type="match status" value="1"/>
</dbReference>
<dbReference type="Proteomes" id="UP001227230">
    <property type="component" value="Chromosome 18"/>
</dbReference>
<gene>
    <name evidence="2" type="ORF">VitviT2T_028942</name>
</gene>
<evidence type="ECO:0000259" key="1">
    <source>
        <dbReference type="PROSITE" id="PS50994"/>
    </source>
</evidence>
<evidence type="ECO:0000313" key="3">
    <source>
        <dbReference type="Proteomes" id="UP001227230"/>
    </source>
</evidence>
<reference evidence="2 3" key="1">
    <citation type="journal article" date="2023" name="Hortic Res">
        <title>The complete reference genome for grapevine (Vitis vinifera L.) genetics and breeding.</title>
        <authorList>
            <person name="Shi X."/>
            <person name="Cao S."/>
            <person name="Wang X."/>
            <person name="Huang S."/>
            <person name="Wang Y."/>
            <person name="Liu Z."/>
            <person name="Liu W."/>
            <person name="Leng X."/>
            <person name="Peng Y."/>
            <person name="Wang N."/>
            <person name="Wang Y."/>
            <person name="Ma Z."/>
            <person name="Xu X."/>
            <person name="Zhang F."/>
            <person name="Xue H."/>
            <person name="Zhong H."/>
            <person name="Wang Y."/>
            <person name="Zhang K."/>
            <person name="Velt A."/>
            <person name="Avia K."/>
            <person name="Holtgrawe D."/>
            <person name="Grimplet J."/>
            <person name="Matus J.T."/>
            <person name="Ware D."/>
            <person name="Wu X."/>
            <person name="Wang H."/>
            <person name="Liu C."/>
            <person name="Fang Y."/>
            <person name="Rustenholz C."/>
            <person name="Cheng Z."/>
            <person name="Xiao H."/>
            <person name="Zhou Y."/>
        </authorList>
    </citation>
    <scope>NUCLEOTIDE SEQUENCE [LARGE SCALE GENOMIC DNA]</scope>
    <source>
        <strain evidence="3">cv. Pinot noir / PN40024</strain>
        <tissue evidence="2">Leaf</tissue>
    </source>
</reference>
<name>A0ABY9DXT8_VITVI</name>
<dbReference type="InterPro" id="IPR001584">
    <property type="entry name" value="Integrase_cat-core"/>
</dbReference>
<protein>
    <recommendedName>
        <fullName evidence="1">Integrase catalytic domain-containing protein</fullName>
    </recommendedName>
</protein>
<dbReference type="InterPro" id="IPR050951">
    <property type="entry name" value="Retrovirus_Pol_polyprotein"/>
</dbReference>
<dbReference type="EMBL" id="CP126665">
    <property type="protein sequence ID" value="WKA11445.1"/>
    <property type="molecule type" value="Genomic_DNA"/>
</dbReference>
<dbReference type="PANTHER" id="PTHR37984">
    <property type="entry name" value="PROTEIN CBG26694"/>
    <property type="match status" value="1"/>
</dbReference>
<keyword evidence="3" id="KW-1185">Reference proteome</keyword>
<feature type="domain" description="Integrase catalytic" evidence="1">
    <location>
        <begin position="1"/>
        <end position="139"/>
    </location>
</feature>
<dbReference type="SUPFAM" id="SSF53098">
    <property type="entry name" value="Ribonuclease H-like"/>
    <property type="match status" value="1"/>
</dbReference>
<dbReference type="Pfam" id="PF00665">
    <property type="entry name" value="rve"/>
    <property type="match status" value="1"/>
</dbReference>
<accession>A0ABY9DXT8</accession>
<dbReference type="InterPro" id="IPR036397">
    <property type="entry name" value="RNaseH_sf"/>
</dbReference>